<dbReference type="AlphaFoldDB" id="A0A383DF83"/>
<proteinExistence type="predicted"/>
<name>A0A383DF83_9ZZZZ</name>
<dbReference type="EMBL" id="UINC01216837">
    <property type="protein sequence ID" value="SVE43146.1"/>
    <property type="molecule type" value="Genomic_DNA"/>
</dbReference>
<accession>A0A383DF83</accession>
<organism evidence="1">
    <name type="scientific">marine metagenome</name>
    <dbReference type="NCBI Taxonomy" id="408172"/>
    <lineage>
        <taxon>unclassified sequences</taxon>
        <taxon>metagenomes</taxon>
        <taxon>ecological metagenomes</taxon>
    </lineage>
</organism>
<sequence>MPLINYRLLPIYSMSVFRFLTPAVILFILSNAVSAKSYSIKGQFWASGKLIENQSNFMMEIGYIPTFSAYYELQKSRMVDLEWAYRLDRSYSGNTLDIKNEK</sequence>
<protein>
    <submittedName>
        <fullName evidence="1">Uncharacterized protein</fullName>
    </submittedName>
</protein>
<gene>
    <name evidence="1" type="ORF">METZ01_LOCUS496000</name>
</gene>
<evidence type="ECO:0000313" key="1">
    <source>
        <dbReference type="EMBL" id="SVE43146.1"/>
    </source>
</evidence>
<reference evidence="1" key="1">
    <citation type="submission" date="2018-05" db="EMBL/GenBank/DDBJ databases">
        <authorList>
            <person name="Lanie J.A."/>
            <person name="Ng W.-L."/>
            <person name="Kazmierczak K.M."/>
            <person name="Andrzejewski T.M."/>
            <person name="Davidsen T.M."/>
            <person name="Wayne K.J."/>
            <person name="Tettelin H."/>
            <person name="Glass J.I."/>
            <person name="Rusch D."/>
            <person name="Podicherti R."/>
            <person name="Tsui H.-C.T."/>
            <person name="Winkler M.E."/>
        </authorList>
    </citation>
    <scope>NUCLEOTIDE SEQUENCE</scope>
</reference>
<feature type="non-terminal residue" evidence="1">
    <location>
        <position position="102"/>
    </location>
</feature>